<evidence type="ECO:0000313" key="1">
    <source>
        <dbReference type="EMBL" id="MEY8016704.1"/>
    </source>
</evidence>
<organism evidence="1 2">
    <name type="scientific">Mycobacterium servetii</name>
    <dbReference type="NCBI Taxonomy" id="3237418"/>
    <lineage>
        <taxon>Bacteria</taxon>
        <taxon>Bacillati</taxon>
        <taxon>Actinomycetota</taxon>
        <taxon>Actinomycetes</taxon>
        <taxon>Mycobacteriales</taxon>
        <taxon>Mycobacteriaceae</taxon>
        <taxon>Mycobacterium</taxon>
    </lineage>
</organism>
<protein>
    <submittedName>
        <fullName evidence="1">Methyltransferase domain-containing protein</fullName>
    </submittedName>
</protein>
<proteinExistence type="predicted"/>
<dbReference type="Proteomes" id="UP001564760">
    <property type="component" value="Unassembled WGS sequence"/>
</dbReference>
<name>A0ABV4C2D1_9MYCO</name>
<dbReference type="GO" id="GO:0008168">
    <property type="term" value="F:methyltransferase activity"/>
    <property type="evidence" value="ECO:0007669"/>
    <property type="project" value="UniProtKB-KW"/>
</dbReference>
<dbReference type="SUPFAM" id="SSF53335">
    <property type="entry name" value="S-adenosyl-L-methionine-dependent methyltransferases"/>
    <property type="match status" value="1"/>
</dbReference>
<dbReference type="EMBL" id="JBGEDP010000001">
    <property type="protein sequence ID" value="MEY8016704.1"/>
    <property type="molecule type" value="Genomic_DNA"/>
</dbReference>
<evidence type="ECO:0000313" key="2">
    <source>
        <dbReference type="Proteomes" id="UP001564760"/>
    </source>
</evidence>
<accession>A0ABV4C2D1</accession>
<sequence length="269" mass="31216">MLNLDIRVRAGAVLRRATRFGRGVCYLGLHQCNLCGYWVRFGRHPDLRDTLVRHGFRYSIDDFETLNHRRFLCPICGSIDRDRLYKLYVDRFLRPDDIRRVLEFAPSAPLSAYLRSRADFQYRTADLMMTGVDDVVDIMDMQTYADDSFDFFICSHILEHVSDDGRALNELYRILAPGGCGIVMTPVAPEGCFDEDPTVTDESERWRRFCQGDHVRLYDRSTLCSRIRQSGFELSALSWSTFTQRTFVRHSIALKSMLYVVHKPETDGL</sequence>
<dbReference type="Pfam" id="PF13489">
    <property type="entry name" value="Methyltransf_23"/>
    <property type="match status" value="1"/>
</dbReference>
<dbReference type="CDD" id="cd02440">
    <property type="entry name" value="AdoMet_MTases"/>
    <property type="match status" value="1"/>
</dbReference>
<dbReference type="InterPro" id="IPR029063">
    <property type="entry name" value="SAM-dependent_MTases_sf"/>
</dbReference>
<keyword evidence="1" id="KW-0489">Methyltransferase</keyword>
<gene>
    <name evidence="1" type="ORF">AB8998_17750</name>
</gene>
<reference evidence="1 2" key="1">
    <citation type="submission" date="2024-08" db="EMBL/GenBank/DDBJ databases">
        <title>Mycobacterium servetensis sp. nov., a novel rapid-growing mycobacterial species recovered from a human patient in Zaragoza, Spain.</title>
        <authorList>
            <person name="Tristancho-Baro A.I."/>
            <person name="Buenestado-Serrano S."/>
            <person name="Garcia De Viedma D."/>
            <person name="Milagro-Beamonte A."/>
            <person name="Burillo N."/>
            <person name="Sanz S."/>
            <person name="Lopez-Calleja A.I."/>
            <person name="Penas-Utrilla D."/>
            <person name="Guardingo M."/>
            <person name="Garcia M.J."/>
            <person name="Vinuelas-Bayon J."/>
        </authorList>
    </citation>
    <scope>NUCLEOTIDE SEQUENCE [LARGE SCALE GENOMIC DNA]</scope>
    <source>
        <strain evidence="2">HUMS_12744610</strain>
    </source>
</reference>
<comment type="caution">
    <text evidence="1">The sequence shown here is derived from an EMBL/GenBank/DDBJ whole genome shotgun (WGS) entry which is preliminary data.</text>
</comment>
<dbReference type="Gene3D" id="3.40.50.150">
    <property type="entry name" value="Vaccinia Virus protein VP39"/>
    <property type="match status" value="1"/>
</dbReference>
<keyword evidence="1" id="KW-0808">Transferase</keyword>
<dbReference type="RefSeq" id="WP_369739078.1">
    <property type="nucleotide sequence ID" value="NZ_JBGEDP010000001.1"/>
</dbReference>
<dbReference type="GO" id="GO:0032259">
    <property type="term" value="P:methylation"/>
    <property type="evidence" value="ECO:0007669"/>
    <property type="project" value="UniProtKB-KW"/>
</dbReference>
<keyword evidence="2" id="KW-1185">Reference proteome</keyword>